<evidence type="ECO:0000313" key="9">
    <source>
        <dbReference type="Proteomes" id="UP001056429"/>
    </source>
</evidence>
<protein>
    <recommendedName>
        <fullName evidence="6">Bacteriohemerythrin</fullName>
    </recommendedName>
</protein>
<comment type="caution">
    <text evidence="8">The sequence shown here is derived from an EMBL/GenBank/DDBJ whole genome shotgun (WGS) entry which is preliminary data.</text>
</comment>
<comment type="similarity">
    <text evidence="1 6">Belongs to the hemerythrin family.</text>
</comment>
<accession>A0A9J6NWC2</accession>
<feature type="binding site" evidence="6">
    <location>
        <position position="119"/>
    </location>
    <ligand>
        <name>Fe cation</name>
        <dbReference type="ChEBI" id="CHEBI:24875"/>
        <label>2</label>
    </ligand>
</feature>
<name>A0A9J6NWC2_9CLOT</name>
<dbReference type="Gene3D" id="1.20.120.50">
    <property type="entry name" value="Hemerythrin-like"/>
    <property type="match status" value="1"/>
</dbReference>
<feature type="domain" description="Hemerythrin-like" evidence="7">
    <location>
        <begin position="11"/>
        <end position="128"/>
    </location>
</feature>
<feature type="binding site" evidence="6">
    <location>
        <position position="124"/>
    </location>
    <ligand>
        <name>Fe cation</name>
        <dbReference type="ChEBI" id="CHEBI:24875"/>
        <label>1</label>
    </ligand>
</feature>
<keyword evidence="4 6" id="KW-0479">Metal-binding</keyword>
<evidence type="ECO:0000256" key="6">
    <source>
        <dbReference type="HAMAP-Rule" id="MF_00556"/>
    </source>
</evidence>
<reference evidence="8" key="2">
    <citation type="submission" date="2021-04" db="EMBL/GenBank/DDBJ databases">
        <authorList>
            <person name="Dong X."/>
        </authorList>
    </citation>
    <scope>NUCLEOTIDE SEQUENCE</scope>
    <source>
        <strain evidence="8">ZWT</strain>
    </source>
</reference>
<dbReference type="CDD" id="cd12107">
    <property type="entry name" value="Hemerythrin"/>
    <property type="match status" value="1"/>
</dbReference>
<evidence type="ECO:0000256" key="5">
    <source>
        <dbReference type="ARBA" id="ARBA00023004"/>
    </source>
</evidence>
<keyword evidence="5 6" id="KW-0408">Iron</keyword>
<dbReference type="RefSeq" id="WP_250857150.1">
    <property type="nucleotide sequence ID" value="NZ_JAGSOJ010000001.1"/>
</dbReference>
<gene>
    <name evidence="8" type="ORF">KDK92_00970</name>
</gene>
<keyword evidence="2 6" id="KW-0813">Transport</keyword>
<dbReference type="NCBIfam" id="NF033749">
    <property type="entry name" value="bact_hemeryth"/>
    <property type="match status" value="1"/>
</dbReference>
<dbReference type="Proteomes" id="UP001056429">
    <property type="component" value="Unassembled WGS sequence"/>
</dbReference>
<dbReference type="Pfam" id="PF01814">
    <property type="entry name" value="Hemerythrin"/>
    <property type="match status" value="1"/>
</dbReference>
<feature type="binding site" evidence="6">
    <location>
        <position position="59"/>
    </location>
    <ligand>
        <name>Fe cation</name>
        <dbReference type="ChEBI" id="CHEBI:24875"/>
        <label>1</label>
    </ligand>
</feature>
<evidence type="ECO:0000256" key="3">
    <source>
        <dbReference type="ARBA" id="ARBA00022621"/>
    </source>
</evidence>
<dbReference type="HAMAP" id="MF_00556">
    <property type="entry name" value="Hemerythrin"/>
    <property type="match status" value="1"/>
</dbReference>
<dbReference type="PANTHER" id="PTHR37164">
    <property type="entry name" value="BACTERIOHEMERYTHRIN"/>
    <property type="match status" value="1"/>
</dbReference>
<dbReference type="InterPro" id="IPR012312">
    <property type="entry name" value="Hemerythrin-like"/>
</dbReference>
<sequence>MFVWKNEYEIGIEKIDNEHKKIFEIANKGYQLLENDFYVDKYDKILDIIDELKEYAQFHFSEEEDYLASIGYKKLFTHKMQHDYFIEKVSNINFKEVDANQDQYIIGILDFIVKWIKEHILDKDKEYVGDK</sequence>
<dbReference type="AlphaFoldDB" id="A0A9J6NWC2"/>
<evidence type="ECO:0000259" key="7">
    <source>
        <dbReference type="Pfam" id="PF01814"/>
    </source>
</evidence>
<evidence type="ECO:0000256" key="4">
    <source>
        <dbReference type="ARBA" id="ARBA00022723"/>
    </source>
</evidence>
<evidence type="ECO:0000256" key="2">
    <source>
        <dbReference type="ARBA" id="ARBA00022448"/>
    </source>
</evidence>
<dbReference type="InterPro" id="IPR023504">
    <property type="entry name" value="Bacteriohemerythrin-like"/>
</dbReference>
<reference evidence="8" key="1">
    <citation type="journal article" date="2021" name="mSystems">
        <title>Bacteria and Archaea Synergistically Convert Glycine Betaine to Biogenic Methane in the Formosa Cold Seep of the South China Sea.</title>
        <authorList>
            <person name="Li L."/>
            <person name="Zhang W."/>
            <person name="Zhang S."/>
            <person name="Song L."/>
            <person name="Sun Q."/>
            <person name="Zhang H."/>
            <person name="Xiang H."/>
            <person name="Dong X."/>
        </authorList>
    </citation>
    <scope>NUCLEOTIDE SEQUENCE</scope>
    <source>
        <strain evidence="8">ZWT</strain>
    </source>
</reference>
<comment type="subunit">
    <text evidence="6">Monomer.</text>
</comment>
<proteinExistence type="inferred from homology"/>
<dbReference type="EMBL" id="JAGSOJ010000001">
    <property type="protein sequence ID" value="MCM1988294.1"/>
    <property type="molecule type" value="Genomic_DNA"/>
</dbReference>
<evidence type="ECO:0000313" key="8">
    <source>
        <dbReference type="EMBL" id="MCM1988294.1"/>
    </source>
</evidence>
<dbReference type="SUPFAM" id="SSF47188">
    <property type="entry name" value="Hemerythrin-like"/>
    <property type="match status" value="1"/>
</dbReference>
<feature type="binding site" evidence="6">
    <location>
        <position position="63"/>
    </location>
    <ligand>
        <name>Fe cation</name>
        <dbReference type="ChEBI" id="CHEBI:24875"/>
        <label>2</label>
    </ligand>
</feature>
<feature type="binding site" evidence="6">
    <location>
        <position position="78"/>
    </location>
    <ligand>
        <name>Fe cation</name>
        <dbReference type="ChEBI" id="CHEBI:24875"/>
        <label>2</label>
    </ligand>
</feature>
<dbReference type="GO" id="GO:0005506">
    <property type="term" value="F:iron ion binding"/>
    <property type="evidence" value="ECO:0007669"/>
    <property type="project" value="UniProtKB-UniRule"/>
</dbReference>
<dbReference type="PANTHER" id="PTHR37164:SF1">
    <property type="entry name" value="BACTERIOHEMERYTHRIN"/>
    <property type="match status" value="1"/>
</dbReference>
<feature type="binding site" evidence="6">
    <location>
        <position position="19"/>
    </location>
    <ligand>
        <name>Fe cation</name>
        <dbReference type="ChEBI" id="CHEBI:24875"/>
        <label>1</label>
    </ligand>
</feature>
<comment type="function">
    <text evidence="6">Oxygen-binding protein. May be involved in a storage mechanism or for delivery to oxygen-requiring enzymes. The oxygen-binding site contains two iron atoms.</text>
</comment>
<evidence type="ECO:0000256" key="1">
    <source>
        <dbReference type="ARBA" id="ARBA00010587"/>
    </source>
</evidence>
<organism evidence="8 9">
    <name type="scientific">Oceanirhabdus seepicola</name>
    <dbReference type="NCBI Taxonomy" id="2828781"/>
    <lineage>
        <taxon>Bacteria</taxon>
        <taxon>Bacillati</taxon>
        <taxon>Bacillota</taxon>
        <taxon>Clostridia</taxon>
        <taxon>Eubacteriales</taxon>
        <taxon>Clostridiaceae</taxon>
        <taxon>Oceanirhabdus</taxon>
    </lineage>
</organism>
<feature type="binding site" evidence="6">
    <location>
        <position position="124"/>
    </location>
    <ligand>
        <name>Fe cation</name>
        <dbReference type="ChEBI" id="CHEBI:24875"/>
        <label>2</label>
    </ligand>
</feature>
<dbReference type="InterPro" id="IPR016131">
    <property type="entry name" value="Haemerythrin_Fe_BS"/>
</dbReference>
<dbReference type="InterPro" id="IPR012827">
    <property type="entry name" value="Hemerythrin_metal-bd"/>
</dbReference>
<feature type="binding site" evidence="6">
    <location>
        <position position="63"/>
    </location>
    <ligand>
        <name>Fe cation</name>
        <dbReference type="ChEBI" id="CHEBI:24875"/>
        <label>1</label>
    </ligand>
</feature>
<dbReference type="InterPro" id="IPR050669">
    <property type="entry name" value="Hemerythrin"/>
</dbReference>
<feature type="binding site" evidence="6">
    <location>
        <position position="82"/>
    </location>
    <ligand>
        <name>Fe cation</name>
        <dbReference type="ChEBI" id="CHEBI:24875"/>
        <label>2</label>
    </ligand>
</feature>
<dbReference type="NCBIfam" id="TIGR02481">
    <property type="entry name" value="hemeryth_dom"/>
    <property type="match status" value="1"/>
</dbReference>
<keyword evidence="9" id="KW-1185">Reference proteome</keyword>
<keyword evidence="3 6" id="KW-0561">Oxygen transport</keyword>
<dbReference type="PROSITE" id="PS00550">
    <property type="entry name" value="HEMERYTHRINS"/>
    <property type="match status" value="1"/>
</dbReference>
<dbReference type="GO" id="GO:0005344">
    <property type="term" value="F:oxygen carrier activity"/>
    <property type="evidence" value="ECO:0007669"/>
    <property type="project" value="UniProtKB-UniRule"/>
</dbReference>
<dbReference type="InterPro" id="IPR035938">
    <property type="entry name" value="Hemerythrin-like_sf"/>
</dbReference>